<dbReference type="AlphaFoldDB" id="A0A8H4W8V5"/>
<dbReference type="EMBL" id="JAAMPI010000093">
    <property type="protein sequence ID" value="KAF4635910.1"/>
    <property type="molecule type" value="Genomic_DNA"/>
</dbReference>
<comment type="caution">
    <text evidence="1">The sequence shown here is derived from an EMBL/GenBank/DDBJ whole genome shotgun (WGS) entry which is preliminary data.</text>
</comment>
<dbReference type="SUPFAM" id="SSF54506">
    <property type="entry name" value="Diaminopimelate epimerase-like"/>
    <property type="match status" value="1"/>
</dbReference>
<evidence type="ECO:0000313" key="2">
    <source>
        <dbReference type="Proteomes" id="UP000566819"/>
    </source>
</evidence>
<dbReference type="GO" id="GO:0003824">
    <property type="term" value="F:catalytic activity"/>
    <property type="evidence" value="ECO:0007669"/>
    <property type="project" value="InterPro"/>
</dbReference>
<dbReference type="Gene3D" id="3.10.310.10">
    <property type="entry name" value="Diaminopimelate Epimerase, Chain A, domain 1"/>
    <property type="match status" value="1"/>
</dbReference>
<organism evidence="1 2">
    <name type="scientific">Cudoniella acicularis</name>
    <dbReference type="NCBI Taxonomy" id="354080"/>
    <lineage>
        <taxon>Eukaryota</taxon>
        <taxon>Fungi</taxon>
        <taxon>Dikarya</taxon>
        <taxon>Ascomycota</taxon>
        <taxon>Pezizomycotina</taxon>
        <taxon>Leotiomycetes</taxon>
        <taxon>Helotiales</taxon>
        <taxon>Tricladiaceae</taxon>
        <taxon>Cudoniella</taxon>
    </lineage>
</organism>
<keyword evidence="2" id="KW-1185">Reference proteome</keyword>
<dbReference type="Pfam" id="PF02567">
    <property type="entry name" value="PhzC-PhzF"/>
    <property type="match status" value="1"/>
</dbReference>
<dbReference type="OrthoDB" id="75169at2759"/>
<accession>A0A8H4W8V5</accession>
<reference evidence="1 2" key="1">
    <citation type="submission" date="2020-03" db="EMBL/GenBank/DDBJ databases">
        <title>Draft Genome Sequence of Cudoniella acicularis.</title>
        <authorList>
            <person name="Buettner E."/>
            <person name="Kellner H."/>
        </authorList>
    </citation>
    <scope>NUCLEOTIDE SEQUENCE [LARGE SCALE GENOMIC DNA]</scope>
    <source>
        <strain evidence="1 2">DSM 108380</strain>
    </source>
</reference>
<name>A0A8H4W8V5_9HELO</name>
<protein>
    <submittedName>
        <fullName evidence="1">Uncharacterized protein</fullName>
    </submittedName>
</protein>
<evidence type="ECO:0000313" key="1">
    <source>
        <dbReference type="EMBL" id="KAF4635910.1"/>
    </source>
</evidence>
<gene>
    <name evidence="1" type="ORF">G7Y89_g2183</name>
</gene>
<dbReference type="Proteomes" id="UP000566819">
    <property type="component" value="Unassembled WGS sequence"/>
</dbReference>
<proteinExistence type="predicted"/>
<sequence>MSMVFATKKSGGLCPKCLADNGPAENDDIECFKQEAALSRIDSAAESRLDHSSTGGLKTGSHSCNYLKAIPNALDEGWQNGLLIGTMYYVFQGMDNVGRKNCRTRMFEIGLEDPGTGSASCGLGCLLALQEAKEEGNGPIGFAFTQGIEMGRRNEIDVEVTRNAVGTGIKKVVMSGSAVKASLTCE</sequence>
<dbReference type="InterPro" id="IPR003719">
    <property type="entry name" value="Phenazine_PhzF-like"/>
</dbReference>